<dbReference type="AlphaFoldDB" id="A0A840RV53"/>
<dbReference type="EMBL" id="JACHHQ010000008">
    <property type="protein sequence ID" value="MBB5201725.1"/>
    <property type="molecule type" value="Genomic_DNA"/>
</dbReference>
<name>A0A840RV53_9BURK</name>
<gene>
    <name evidence="1" type="ORF">HNR39_003583</name>
</gene>
<keyword evidence="2" id="KW-1185">Reference proteome</keyword>
<protein>
    <submittedName>
        <fullName evidence="1">Uncharacterized protein</fullName>
    </submittedName>
</protein>
<comment type="caution">
    <text evidence="1">The sequence shown here is derived from an EMBL/GenBank/DDBJ whole genome shotgun (WGS) entry which is preliminary data.</text>
</comment>
<evidence type="ECO:0000313" key="1">
    <source>
        <dbReference type="EMBL" id="MBB5201725.1"/>
    </source>
</evidence>
<organism evidence="1 2">
    <name type="scientific">Glaciimonas immobilis</name>
    <dbReference type="NCBI Taxonomy" id="728004"/>
    <lineage>
        <taxon>Bacteria</taxon>
        <taxon>Pseudomonadati</taxon>
        <taxon>Pseudomonadota</taxon>
        <taxon>Betaproteobacteria</taxon>
        <taxon>Burkholderiales</taxon>
        <taxon>Oxalobacteraceae</taxon>
        <taxon>Glaciimonas</taxon>
    </lineage>
</organism>
<sequence>MRLKSDEALIPYAFLRVWAPSALNNFSSLKQVNMKTSKDLAAP</sequence>
<accession>A0A840RV53</accession>
<reference evidence="1 2" key="1">
    <citation type="submission" date="2020-08" db="EMBL/GenBank/DDBJ databases">
        <title>Genomic Encyclopedia of Type Strains, Phase IV (KMG-IV): sequencing the most valuable type-strain genomes for metagenomic binning, comparative biology and taxonomic classification.</title>
        <authorList>
            <person name="Goeker M."/>
        </authorList>
    </citation>
    <scope>NUCLEOTIDE SEQUENCE [LARGE SCALE GENOMIC DNA]</scope>
    <source>
        <strain evidence="1 2">DSM 23240</strain>
    </source>
</reference>
<evidence type="ECO:0000313" key="2">
    <source>
        <dbReference type="Proteomes" id="UP000571084"/>
    </source>
</evidence>
<dbReference type="Proteomes" id="UP000571084">
    <property type="component" value="Unassembled WGS sequence"/>
</dbReference>
<proteinExistence type="predicted"/>